<protein>
    <submittedName>
        <fullName evidence="6">Uncharacterized protein</fullName>
    </submittedName>
</protein>
<dbReference type="PANTHER" id="PTHR30146:SF109">
    <property type="entry name" value="HTH-TYPE TRANSCRIPTIONAL REGULATOR GALS"/>
    <property type="match status" value="1"/>
</dbReference>
<keyword evidence="3" id="KW-0804">Transcription</keyword>
<keyword evidence="1" id="KW-0805">Transcription regulation</keyword>
<organism evidence="6 7">
    <name type="scientific">Ferroacidibacillus organovorans</name>
    <dbReference type="NCBI Taxonomy" id="1765683"/>
    <lineage>
        <taxon>Bacteria</taxon>
        <taxon>Bacillati</taxon>
        <taxon>Bacillota</taxon>
        <taxon>Bacilli</taxon>
        <taxon>Bacillales</taxon>
        <taxon>Alicyclobacillaceae</taxon>
        <taxon>Ferroacidibacillus</taxon>
    </lineage>
</organism>
<reference evidence="6 7" key="1">
    <citation type="submission" date="2017-02" db="EMBL/GenBank/DDBJ databases">
        <title>Draft genome of Acidibacillus ferrooxidans Huett2.</title>
        <authorList>
            <person name="Schopf S."/>
        </authorList>
    </citation>
    <scope>NUCLEOTIDE SEQUENCE [LARGE SCALE GENOMIC DNA]</scope>
    <source>
        <strain evidence="6 7">Huett2</strain>
    </source>
</reference>
<evidence type="ECO:0000259" key="5">
    <source>
        <dbReference type="PROSITE" id="PS50943"/>
    </source>
</evidence>
<dbReference type="GO" id="GO:0000976">
    <property type="term" value="F:transcription cis-regulatory region binding"/>
    <property type="evidence" value="ECO:0007669"/>
    <property type="project" value="TreeGrafter"/>
</dbReference>
<evidence type="ECO:0000256" key="3">
    <source>
        <dbReference type="ARBA" id="ARBA00023163"/>
    </source>
</evidence>
<gene>
    <name evidence="6" type="ORF">B2M26_12675</name>
</gene>
<dbReference type="Pfam" id="PF00356">
    <property type="entry name" value="LacI"/>
    <property type="match status" value="1"/>
</dbReference>
<evidence type="ECO:0000256" key="2">
    <source>
        <dbReference type="ARBA" id="ARBA00023125"/>
    </source>
</evidence>
<dbReference type="PRINTS" id="PR00036">
    <property type="entry name" value="HTHLACI"/>
</dbReference>
<name>A0A1V4EQV9_9BACL</name>
<feature type="domain" description="HTH lacI-type" evidence="4">
    <location>
        <begin position="6"/>
        <end position="61"/>
    </location>
</feature>
<dbReference type="InterPro" id="IPR000843">
    <property type="entry name" value="HTH_LacI"/>
</dbReference>
<comment type="caution">
    <text evidence="6">The sequence shown here is derived from an EMBL/GenBank/DDBJ whole genome shotgun (WGS) entry which is preliminary data.</text>
</comment>
<dbReference type="PANTHER" id="PTHR30146">
    <property type="entry name" value="LACI-RELATED TRANSCRIPTIONAL REPRESSOR"/>
    <property type="match status" value="1"/>
</dbReference>
<proteinExistence type="predicted"/>
<dbReference type="SUPFAM" id="SSF47413">
    <property type="entry name" value="lambda repressor-like DNA-binding domains"/>
    <property type="match status" value="1"/>
</dbReference>
<dbReference type="PROSITE" id="PS00356">
    <property type="entry name" value="HTH_LACI_1"/>
    <property type="match status" value="1"/>
</dbReference>
<dbReference type="PROSITE" id="PS50943">
    <property type="entry name" value="HTH_CROC1"/>
    <property type="match status" value="1"/>
</dbReference>
<dbReference type="InterPro" id="IPR028082">
    <property type="entry name" value="Peripla_BP_I"/>
</dbReference>
<dbReference type="SMART" id="SM00354">
    <property type="entry name" value="HTH_LACI"/>
    <property type="match status" value="1"/>
</dbReference>
<sequence>MTAKRITIQDVAREANVSVTTISRFLNARYEAMSQETKKRIEQVIEELDYHPNALAQGLKGNRSRMIAVIVVKLSYPFCVSLIRSLSNALTPEGYNVIVCETEGDPKREAHVLKTLLGQQIDAIVIQTNGDNLTELETISKSVPVILVDRKFKLPHATNVLTDNYEASMKMTNHLYAEGYQNVFYVTETPNAISTRSERLQGYLDSSSRYHRTPHVEIVKRGDDVSMQSVVERIKENISKRPIALYTANALIFHEIYPHVQQIDWPSPEKLGLATFDEPDWIKLISPSLTCVRQPVPEMGAWVANLLLQQFKDGYEQPDEAHLKIIPSELIKSESTRLDRGDGTVSDTL</sequence>
<dbReference type="Pfam" id="PF00532">
    <property type="entry name" value="Peripla_BP_1"/>
    <property type="match status" value="1"/>
</dbReference>
<dbReference type="Proteomes" id="UP000190229">
    <property type="component" value="Unassembled WGS sequence"/>
</dbReference>
<keyword evidence="7" id="KW-1185">Reference proteome</keyword>
<dbReference type="GO" id="GO:0003700">
    <property type="term" value="F:DNA-binding transcription factor activity"/>
    <property type="evidence" value="ECO:0007669"/>
    <property type="project" value="TreeGrafter"/>
</dbReference>
<evidence type="ECO:0000256" key="1">
    <source>
        <dbReference type="ARBA" id="ARBA00023015"/>
    </source>
</evidence>
<dbReference type="InterPro" id="IPR001761">
    <property type="entry name" value="Peripla_BP/Lac1_sug-bd_dom"/>
</dbReference>
<dbReference type="InterPro" id="IPR001387">
    <property type="entry name" value="Cro/C1-type_HTH"/>
</dbReference>
<evidence type="ECO:0000313" key="6">
    <source>
        <dbReference type="EMBL" id="OPG15313.1"/>
    </source>
</evidence>
<dbReference type="RefSeq" id="WP_079291602.1">
    <property type="nucleotide sequence ID" value="NZ_MWPS01000038.1"/>
</dbReference>
<dbReference type="PROSITE" id="PS50932">
    <property type="entry name" value="HTH_LACI_2"/>
    <property type="match status" value="1"/>
</dbReference>
<keyword evidence="2" id="KW-0238">DNA-binding</keyword>
<accession>A0A1V4EQV9</accession>
<evidence type="ECO:0000313" key="7">
    <source>
        <dbReference type="Proteomes" id="UP000190229"/>
    </source>
</evidence>
<dbReference type="SUPFAM" id="SSF53822">
    <property type="entry name" value="Periplasmic binding protein-like I"/>
    <property type="match status" value="1"/>
</dbReference>
<dbReference type="CDD" id="cd01392">
    <property type="entry name" value="HTH_LacI"/>
    <property type="match status" value="1"/>
</dbReference>
<dbReference type="EMBL" id="MWPS01000038">
    <property type="protein sequence ID" value="OPG15313.1"/>
    <property type="molecule type" value="Genomic_DNA"/>
</dbReference>
<evidence type="ECO:0000259" key="4">
    <source>
        <dbReference type="PROSITE" id="PS50932"/>
    </source>
</evidence>
<dbReference type="Gene3D" id="3.40.50.2300">
    <property type="match status" value="2"/>
</dbReference>
<feature type="domain" description="HTH cro/C1-type" evidence="5">
    <location>
        <begin position="3"/>
        <end position="51"/>
    </location>
</feature>
<dbReference type="Gene3D" id="1.10.260.40">
    <property type="entry name" value="lambda repressor-like DNA-binding domains"/>
    <property type="match status" value="1"/>
</dbReference>
<dbReference type="AlphaFoldDB" id="A0A1V4EQV9"/>
<dbReference type="InterPro" id="IPR010982">
    <property type="entry name" value="Lambda_DNA-bd_dom_sf"/>
</dbReference>